<keyword evidence="3" id="KW-0804">Transcription</keyword>
<dbReference type="Pfam" id="PF00440">
    <property type="entry name" value="TetR_N"/>
    <property type="match status" value="1"/>
</dbReference>
<evidence type="ECO:0000256" key="1">
    <source>
        <dbReference type="ARBA" id="ARBA00023015"/>
    </source>
</evidence>
<dbReference type="EMBL" id="QGKM01000083">
    <property type="protein sequence ID" value="PWQ92561.1"/>
    <property type="molecule type" value="Genomic_DNA"/>
</dbReference>
<gene>
    <name evidence="6" type="ORF">DKW60_20455</name>
</gene>
<dbReference type="PANTHER" id="PTHR30055">
    <property type="entry name" value="HTH-TYPE TRANSCRIPTIONAL REGULATOR RUTR"/>
    <property type="match status" value="1"/>
</dbReference>
<dbReference type="Proteomes" id="UP000245539">
    <property type="component" value="Unassembled WGS sequence"/>
</dbReference>
<evidence type="ECO:0000256" key="4">
    <source>
        <dbReference type="PROSITE-ProRule" id="PRU00335"/>
    </source>
</evidence>
<dbReference type="GO" id="GO:0003700">
    <property type="term" value="F:DNA-binding transcription factor activity"/>
    <property type="evidence" value="ECO:0007669"/>
    <property type="project" value="TreeGrafter"/>
</dbReference>
<dbReference type="PROSITE" id="PS50977">
    <property type="entry name" value="HTH_TETR_2"/>
    <property type="match status" value="1"/>
</dbReference>
<dbReference type="SUPFAM" id="SSF48498">
    <property type="entry name" value="Tetracyclin repressor-like, C-terminal domain"/>
    <property type="match status" value="1"/>
</dbReference>
<evidence type="ECO:0000256" key="2">
    <source>
        <dbReference type="ARBA" id="ARBA00023125"/>
    </source>
</evidence>
<dbReference type="SUPFAM" id="SSF46689">
    <property type="entry name" value="Homeodomain-like"/>
    <property type="match status" value="1"/>
</dbReference>
<reference evidence="6 7" key="1">
    <citation type="submission" date="2018-05" db="EMBL/GenBank/DDBJ databases">
        <title>Leucothrix arctica sp. nov., isolated from Arctic seawater.</title>
        <authorList>
            <person name="Choi A."/>
            <person name="Baek K."/>
        </authorList>
    </citation>
    <scope>NUCLEOTIDE SEQUENCE [LARGE SCALE GENOMIC DNA]</scope>
    <source>
        <strain evidence="6 7">JCM 18388</strain>
    </source>
</reference>
<evidence type="ECO:0000259" key="5">
    <source>
        <dbReference type="PROSITE" id="PS50977"/>
    </source>
</evidence>
<dbReference type="InterPro" id="IPR050109">
    <property type="entry name" value="HTH-type_TetR-like_transc_reg"/>
</dbReference>
<proteinExistence type="predicted"/>
<organism evidence="6 7">
    <name type="scientific">Leucothrix pacifica</name>
    <dbReference type="NCBI Taxonomy" id="1247513"/>
    <lineage>
        <taxon>Bacteria</taxon>
        <taxon>Pseudomonadati</taxon>
        <taxon>Pseudomonadota</taxon>
        <taxon>Gammaproteobacteria</taxon>
        <taxon>Thiotrichales</taxon>
        <taxon>Thiotrichaceae</taxon>
        <taxon>Leucothrix</taxon>
    </lineage>
</organism>
<keyword evidence="7" id="KW-1185">Reference proteome</keyword>
<protein>
    <recommendedName>
        <fullName evidence="5">HTH tetR-type domain-containing protein</fullName>
    </recommendedName>
</protein>
<dbReference type="RefSeq" id="WP_109839521.1">
    <property type="nucleotide sequence ID" value="NZ_QGKM01000083.1"/>
</dbReference>
<evidence type="ECO:0000256" key="3">
    <source>
        <dbReference type="ARBA" id="ARBA00023163"/>
    </source>
</evidence>
<feature type="domain" description="HTH tetR-type" evidence="5">
    <location>
        <begin position="10"/>
        <end position="70"/>
    </location>
</feature>
<dbReference type="InterPro" id="IPR036271">
    <property type="entry name" value="Tet_transcr_reg_TetR-rel_C_sf"/>
</dbReference>
<keyword evidence="1" id="KW-0805">Transcription regulation</keyword>
<dbReference type="AlphaFoldDB" id="A0A317C305"/>
<feature type="DNA-binding region" description="H-T-H motif" evidence="4">
    <location>
        <begin position="33"/>
        <end position="52"/>
    </location>
</feature>
<evidence type="ECO:0000313" key="6">
    <source>
        <dbReference type="EMBL" id="PWQ92561.1"/>
    </source>
</evidence>
<dbReference type="PRINTS" id="PR00455">
    <property type="entry name" value="HTHTETR"/>
</dbReference>
<accession>A0A317C305</accession>
<dbReference type="Gene3D" id="1.10.357.10">
    <property type="entry name" value="Tetracycline Repressor, domain 2"/>
    <property type="match status" value="1"/>
</dbReference>
<keyword evidence="2 4" id="KW-0238">DNA-binding</keyword>
<dbReference type="OrthoDB" id="5293556at2"/>
<comment type="caution">
    <text evidence="6">The sequence shown here is derived from an EMBL/GenBank/DDBJ whole genome shotgun (WGS) entry which is preliminary data.</text>
</comment>
<dbReference type="PANTHER" id="PTHR30055:SF240">
    <property type="entry name" value="HTH-TYPE TRANSCRIPTIONAL REGULATOR ACRR"/>
    <property type="match status" value="1"/>
</dbReference>
<dbReference type="InterPro" id="IPR001647">
    <property type="entry name" value="HTH_TetR"/>
</dbReference>
<sequence>MARKNAEEKQETYRKLLASASTLFLEKGVATTTLNEIAQHAGMTRGAVYWHFENKYAIIMALWEEGAGAVHKDFMTALKNLGDAGTAAGFHEVAHSVLRQVLDDPAYSRSLRILMHCVEFSDVQTPLNEFLMQKQQDYVDGLTSAFKQVRQMGGVRSELSDRTLASGLLSFLFGMIHHHLEPCGHINLPRDGAALLDIYLNGVLVYE</sequence>
<name>A0A317C305_9GAMM</name>
<dbReference type="GO" id="GO:0000976">
    <property type="term" value="F:transcription cis-regulatory region binding"/>
    <property type="evidence" value="ECO:0007669"/>
    <property type="project" value="TreeGrafter"/>
</dbReference>
<evidence type="ECO:0000313" key="7">
    <source>
        <dbReference type="Proteomes" id="UP000245539"/>
    </source>
</evidence>
<dbReference type="InterPro" id="IPR009057">
    <property type="entry name" value="Homeodomain-like_sf"/>
</dbReference>